<dbReference type="Pfam" id="PF00067">
    <property type="entry name" value="p450"/>
    <property type="match status" value="1"/>
</dbReference>
<evidence type="ECO:0000256" key="2">
    <source>
        <dbReference type="RuleBase" id="RU000461"/>
    </source>
</evidence>
<dbReference type="InterPro" id="IPR036396">
    <property type="entry name" value="Cyt_P450_sf"/>
</dbReference>
<dbReference type="InterPro" id="IPR017972">
    <property type="entry name" value="Cyt_P450_CS"/>
</dbReference>
<organism evidence="3 4">
    <name type="scientific">Catenulispora pinistramenti</name>
    <dbReference type="NCBI Taxonomy" id="2705254"/>
    <lineage>
        <taxon>Bacteria</taxon>
        <taxon>Bacillati</taxon>
        <taxon>Actinomycetota</taxon>
        <taxon>Actinomycetes</taxon>
        <taxon>Catenulisporales</taxon>
        <taxon>Catenulisporaceae</taxon>
        <taxon>Catenulispora</taxon>
    </lineage>
</organism>
<dbReference type="SUPFAM" id="SSF48264">
    <property type="entry name" value="Cytochrome P450"/>
    <property type="match status" value="1"/>
</dbReference>
<dbReference type="EMBL" id="JAAFYZ010000005">
    <property type="protein sequence ID" value="MBS2545685.1"/>
    <property type="molecule type" value="Genomic_DNA"/>
</dbReference>
<keyword evidence="2" id="KW-0503">Monooxygenase</keyword>
<dbReference type="Proteomes" id="UP000730482">
    <property type="component" value="Unassembled WGS sequence"/>
</dbReference>
<keyword evidence="2" id="KW-0560">Oxidoreductase</keyword>
<comment type="similarity">
    <text evidence="1 2">Belongs to the cytochrome P450 family.</text>
</comment>
<dbReference type="PRINTS" id="PR00385">
    <property type="entry name" value="P450"/>
</dbReference>
<evidence type="ECO:0000256" key="1">
    <source>
        <dbReference type="ARBA" id="ARBA00010617"/>
    </source>
</evidence>
<accession>A0ABS5KI74</accession>
<dbReference type="PRINTS" id="PR00359">
    <property type="entry name" value="BP450"/>
</dbReference>
<dbReference type="PROSITE" id="PS00086">
    <property type="entry name" value="CYTOCHROME_P450"/>
    <property type="match status" value="1"/>
</dbReference>
<name>A0ABS5KI74_9ACTN</name>
<evidence type="ECO:0000313" key="3">
    <source>
        <dbReference type="EMBL" id="MBS2545685.1"/>
    </source>
</evidence>
<evidence type="ECO:0000313" key="4">
    <source>
        <dbReference type="Proteomes" id="UP000730482"/>
    </source>
</evidence>
<dbReference type="InterPro" id="IPR002397">
    <property type="entry name" value="Cyt_P450_B"/>
</dbReference>
<keyword evidence="2" id="KW-0408">Iron</keyword>
<dbReference type="PANTHER" id="PTHR46696">
    <property type="entry name" value="P450, PUTATIVE (EUROFUNG)-RELATED"/>
    <property type="match status" value="1"/>
</dbReference>
<reference evidence="3 4" key="1">
    <citation type="submission" date="2020-02" db="EMBL/GenBank/DDBJ databases">
        <title>Acidophilic actinobacteria isolated from forest soil.</title>
        <authorList>
            <person name="Golinska P."/>
        </authorList>
    </citation>
    <scope>NUCLEOTIDE SEQUENCE [LARGE SCALE GENOMIC DNA]</scope>
    <source>
        <strain evidence="3 4">NL8</strain>
    </source>
</reference>
<proteinExistence type="inferred from homology"/>
<keyword evidence="4" id="KW-1185">Reference proteome</keyword>
<gene>
    <name evidence="3" type="ORF">KGQ19_02265</name>
</gene>
<keyword evidence="2" id="KW-0479">Metal-binding</keyword>
<dbReference type="RefSeq" id="WP_212007348.1">
    <property type="nucleotide sequence ID" value="NZ_JAAFYZ010000005.1"/>
</dbReference>
<dbReference type="CDD" id="cd11029">
    <property type="entry name" value="CYP107-like"/>
    <property type="match status" value="1"/>
</dbReference>
<dbReference type="InterPro" id="IPR001128">
    <property type="entry name" value="Cyt_P450"/>
</dbReference>
<dbReference type="Gene3D" id="1.10.630.10">
    <property type="entry name" value="Cytochrome P450"/>
    <property type="match status" value="1"/>
</dbReference>
<keyword evidence="2" id="KW-0349">Heme</keyword>
<comment type="caution">
    <text evidence="3">The sequence shown here is derived from an EMBL/GenBank/DDBJ whole genome shotgun (WGS) entry which is preliminary data.</text>
</comment>
<sequence>MTASQPFSEPIEMAPHLSGCPYEAYARLRETGGVHQAVKPSGGRVWVISRHADVKALLSDPRMSIEARNSHHGYQGFGLPPALDEHLMNVDDRAHARLRRLVSSAFTPRRVEAQRERVQAAVDRLIGTIAPNGHADLVTELAAPTPVAVICDLLGIPESDGAAFQAYTRSLMTPNDPNRPATGDLVAGLHTCLVDLVERKRAEPADDLLTAMITARDGDDRLSENELTSLAFLILWAGFETTVHLIANGIATLLSEPRLADLVRKEPDPHTPRMAALVEELLRRDGPMLTAIRRFPLEDLRIGERVVPAGETVLLAIGSANRDPQYITDPDAIEPDRDRAASGHLGFGHGPHYCLGAPLARMEVRTALWTAVHRLPNLTLALPEQDLPWKLDHRQHALTALPVTFMAQVVNANHSAFPDS</sequence>
<protein>
    <submittedName>
        <fullName evidence="3">Cytochrome P450</fullName>
    </submittedName>
</protein>
<dbReference type="PANTHER" id="PTHR46696:SF1">
    <property type="entry name" value="CYTOCHROME P450 YJIB-RELATED"/>
    <property type="match status" value="1"/>
</dbReference>